<keyword evidence="2" id="KW-0479">Metal-binding</keyword>
<protein>
    <submittedName>
        <fullName evidence="5">Zinc finger CCCH domain-containing protein 6-like isoform X2</fullName>
    </submittedName>
</protein>
<keyword evidence="4" id="KW-1185">Reference proteome</keyword>
<dbReference type="AlphaFoldDB" id="A0A6J1BYT5"/>
<dbReference type="RefSeq" id="XP_022133313.1">
    <property type="nucleotide sequence ID" value="XM_022277621.1"/>
</dbReference>
<keyword evidence="2" id="KW-0862">Zinc</keyword>
<evidence type="ECO:0000313" key="4">
    <source>
        <dbReference type="Proteomes" id="UP000504603"/>
    </source>
</evidence>
<keyword evidence="1" id="KW-0238">DNA-binding</keyword>
<feature type="domain" description="C3H1-type" evidence="3">
    <location>
        <begin position="380"/>
        <end position="408"/>
    </location>
</feature>
<evidence type="ECO:0000256" key="2">
    <source>
        <dbReference type="PROSITE-ProRule" id="PRU00723"/>
    </source>
</evidence>
<feature type="zinc finger region" description="C3H1-type" evidence="2">
    <location>
        <begin position="380"/>
        <end position="408"/>
    </location>
</feature>
<dbReference type="PROSITE" id="PS50103">
    <property type="entry name" value="ZF_C3H1"/>
    <property type="match status" value="1"/>
</dbReference>
<organism evidence="4 5">
    <name type="scientific">Momordica charantia</name>
    <name type="common">Bitter gourd</name>
    <name type="synonym">Balsam pear</name>
    <dbReference type="NCBI Taxonomy" id="3673"/>
    <lineage>
        <taxon>Eukaryota</taxon>
        <taxon>Viridiplantae</taxon>
        <taxon>Streptophyta</taxon>
        <taxon>Embryophyta</taxon>
        <taxon>Tracheophyta</taxon>
        <taxon>Spermatophyta</taxon>
        <taxon>Magnoliopsida</taxon>
        <taxon>eudicotyledons</taxon>
        <taxon>Gunneridae</taxon>
        <taxon>Pentapetalae</taxon>
        <taxon>rosids</taxon>
        <taxon>fabids</taxon>
        <taxon>Cucurbitales</taxon>
        <taxon>Cucurbitaceae</taxon>
        <taxon>Momordiceae</taxon>
        <taxon>Momordica</taxon>
    </lineage>
</organism>
<sequence>MKRSRKSRGVSWAHGVNLCQVKLFSSEDCPSKVGLKSPDHLQARTSSMLHPYTVESNDCPPGFDVTHMGNQLTDLSCIPFIKWNYPPKFVMSCHWRVAAGEESKEVESQELRERRFLEAIYPRASAIPPCASVSTDTEDEPYNDSLTPLVPIIPIEEDECGDMESDSAAVESLSTSSMEMMASNIQLEPSIPKFSTETLPAGEKPTEKLPDVGVDVAAAASAAVVVLMKSMEQGSMIDTNLLIKIFSDPTMIPNLINILPLAKADSGSPPIATAAPMSMLKRGNRSIFLSVPNSNMIQKLPNGSLPKVSNGVPSSVTTVPQVNIAAPMSSVRRGQLLKDLNYCKNLVRQHGDQKHGLNGNNDNHHNRNMVHEMNAENFKPKNQKHCVYFNSFKGCRNGVNCQYKHDMSHDWRIGNVMENHSAKRMKLWGGEVAGRT</sequence>
<dbReference type="PANTHER" id="PTHR33400">
    <property type="entry name" value="ZINC FINGER CCCH DOMAIN-CONTAINING PROTEIN 6-RELATED"/>
    <property type="match status" value="1"/>
</dbReference>
<dbReference type="Proteomes" id="UP000504603">
    <property type="component" value="Unplaced"/>
</dbReference>
<gene>
    <name evidence="5" type="primary">LOC111005921</name>
</gene>
<dbReference type="GO" id="GO:0008270">
    <property type="term" value="F:zinc ion binding"/>
    <property type="evidence" value="ECO:0007669"/>
    <property type="project" value="UniProtKB-KW"/>
</dbReference>
<evidence type="ECO:0000313" key="5">
    <source>
        <dbReference type="RefSeq" id="XP_022133313.1"/>
    </source>
</evidence>
<proteinExistence type="predicted"/>
<keyword evidence="2" id="KW-0863">Zinc-finger</keyword>
<accession>A0A6J1BYT5</accession>
<dbReference type="GeneID" id="111005921"/>
<dbReference type="InterPro" id="IPR000571">
    <property type="entry name" value="Znf_CCCH"/>
</dbReference>
<dbReference type="PANTHER" id="PTHR33400:SF9">
    <property type="entry name" value="C3H1-TYPE DOMAIN-CONTAINING PROTEIN"/>
    <property type="match status" value="1"/>
</dbReference>
<dbReference type="GO" id="GO:0003677">
    <property type="term" value="F:DNA binding"/>
    <property type="evidence" value="ECO:0007669"/>
    <property type="project" value="UniProtKB-KW"/>
</dbReference>
<evidence type="ECO:0000259" key="3">
    <source>
        <dbReference type="PROSITE" id="PS50103"/>
    </source>
</evidence>
<name>A0A6J1BYT5_MOMCH</name>
<reference evidence="5" key="1">
    <citation type="submission" date="2025-08" db="UniProtKB">
        <authorList>
            <consortium name="RefSeq"/>
        </authorList>
    </citation>
    <scope>IDENTIFICATION</scope>
    <source>
        <strain evidence="5">OHB3-1</strain>
    </source>
</reference>
<evidence type="ECO:0000256" key="1">
    <source>
        <dbReference type="ARBA" id="ARBA00023125"/>
    </source>
</evidence>